<dbReference type="PANTHER" id="PTHR30572">
    <property type="entry name" value="MEMBRANE COMPONENT OF TRANSPORTER-RELATED"/>
    <property type="match status" value="1"/>
</dbReference>
<keyword evidence="3" id="KW-1185">Reference proteome</keyword>
<evidence type="ECO:0000256" key="1">
    <source>
        <dbReference type="SAM" id="Phobius"/>
    </source>
</evidence>
<dbReference type="AlphaFoldDB" id="A0A0T9PQ09"/>
<evidence type="ECO:0000313" key="2">
    <source>
        <dbReference type="EMBL" id="CNH76243.1"/>
    </source>
</evidence>
<gene>
    <name evidence="2" type="ORF">ERS008472_02272</name>
</gene>
<dbReference type="InterPro" id="IPR050250">
    <property type="entry name" value="Macrolide_Exporter_MacB"/>
</dbReference>
<feature type="transmembrane region" description="Helical" evidence="1">
    <location>
        <begin position="760"/>
        <end position="783"/>
    </location>
</feature>
<accession>A0A0T9PQ09</accession>
<feature type="transmembrane region" description="Helical" evidence="1">
    <location>
        <begin position="706"/>
        <end position="722"/>
    </location>
</feature>
<protein>
    <submittedName>
        <fullName evidence="2">Membrane protein</fullName>
    </submittedName>
</protein>
<sequence length="793" mass="90118">MLTSEFINDLKLSPISSLLAILITAIGLVSLFFVLLIYLTNSRIEKHHENYKDIYRIETLFNLPNGDEVKSAQAPLPLISVLKNDNNIKHVDFIARIFTRLQVNERIHSNVDIYAVSTELLNTLNPFQQKVPHLAQNEIIITPEFNRQYLHLDNPKGQVITLGDKGQFVIKDVVEFNKSSRFKTTAVIAFAPEIIDGYHDKRHDWYDMHAYVFITMKSGMKPTPEQLNSLVIRHAPQLPGAPFSPEEFIRLSARNIADIHYDNALPDEISTVTSPLYLNILYVSGLFVFFATAMNFFNINNVINAKKRNSFYIKKAIGASRYQLITEAFFIATLQTALVLLLALFSLMALTQFSYSIKELIFIQGNQGNNDFLTAFSITAAITYAAILLAHYTFLMTVILPNNSYYSGIYTQSPHSLRISNIMFCIQIIIAGIIVYLWSGIMTQMNFMQNYNFGYDKESVITFALSDELKSNTAINSLQDELRSKVGTANIAISSWRPFDMSRSNIHVFHNHQQEKDNLVTVNTLNVNKNFISTWGIKTLAGNKNPLLPSDNSNIHHAIVTKSFMTLMGIQSYEHILNTLFYINENDSQQSVRILKVIDDFYLADREDTPSPLLIFIKKDSPQRYGAIKLINMQDIGKVVDILKRHHVNSEQIILVNDLHKEYFNDNMLIQETINTVTLFSVMLILMSTTIIGISETKRLDKTLQIMEAIGGSIYTHVIFFIQQNLMPIIIASVISLPVSLLLLHKWLAQYSLVKGLSYVYATGALIIFILSIVVIMVITFTFSNILNGRNNK</sequence>
<reference evidence="3" key="1">
    <citation type="submission" date="2015-03" db="EMBL/GenBank/DDBJ databases">
        <authorList>
            <consortium name="Pathogen Informatics"/>
            <person name="Murphy D."/>
        </authorList>
    </citation>
    <scope>NUCLEOTIDE SEQUENCE [LARGE SCALE GENOMIC DNA]</scope>
    <source>
        <strain evidence="3">IP6945</strain>
    </source>
</reference>
<dbReference type="PANTHER" id="PTHR30572:SF4">
    <property type="entry name" value="ABC TRANSPORTER PERMEASE YTRF"/>
    <property type="match status" value="1"/>
</dbReference>
<keyword evidence="1" id="KW-1133">Transmembrane helix</keyword>
<dbReference type="RefSeq" id="WP_050114352.1">
    <property type="nucleotide sequence ID" value="NZ_CQAW01000009.1"/>
</dbReference>
<feature type="transmembrane region" description="Helical" evidence="1">
    <location>
        <begin position="15"/>
        <end position="39"/>
    </location>
</feature>
<evidence type="ECO:0000313" key="3">
    <source>
        <dbReference type="Proteomes" id="UP000041882"/>
    </source>
</evidence>
<feature type="transmembrane region" description="Helical" evidence="1">
    <location>
        <begin position="419"/>
        <end position="438"/>
    </location>
</feature>
<feature type="transmembrane region" description="Helical" evidence="1">
    <location>
        <begin position="372"/>
        <end position="399"/>
    </location>
</feature>
<proteinExistence type="predicted"/>
<feature type="transmembrane region" description="Helical" evidence="1">
    <location>
        <begin position="674"/>
        <end position="694"/>
    </location>
</feature>
<dbReference type="GO" id="GO:0022857">
    <property type="term" value="F:transmembrane transporter activity"/>
    <property type="evidence" value="ECO:0007669"/>
    <property type="project" value="TreeGrafter"/>
</dbReference>
<dbReference type="GO" id="GO:0005886">
    <property type="term" value="C:plasma membrane"/>
    <property type="evidence" value="ECO:0007669"/>
    <property type="project" value="TreeGrafter"/>
</dbReference>
<keyword evidence="1" id="KW-0812">Transmembrane</keyword>
<organism evidence="2 3">
    <name type="scientific">Yersinia thracica</name>
    <dbReference type="NCBI Taxonomy" id="2890319"/>
    <lineage>
        <taxon>Bacteria</taxon>
        <taxon>Pseudomonadati</taxon>
        <taxon>Pseudomonadota</taxon>
        <taxon>Gammaproteobacteria</taxon>
        <taxon>Enterobacterales</taxon>
        <taxon>Yersiniaceae</taxon>
        <taxon>Yersinia</taxon>
    </lineage>
</organism>
<name>A0A0T9PQ09_9GAMM</name>
<dbReference type="EMBL" id="CQAW01000009">
    <property type="protein sequence ID" value="CNH76243.1"/>
    <property type="molecule type" value="Genomic_DNA"/>
</dbReference>
<feature type="transmembrane region" description="Helical" evidence="1">
    <location>
        <begin position="328"/>
        <end position="351"/>
    </location>
</feature>
<dbReference type="NCBIfam" id="NF038008">
    <property type="entry name" value="ABC_perm_DarB"/>
    <property type="match status" value="1"/>
</dbReference>
<feature type="transmembrane region" description="Helical" evidence="1">
    <location>
        <begin position="276"/>
        <end position="297"/>
    </location>
</feature>
<keyword evidence="1" id="KW-0472">Membrane</keyword>
<feature type="transmembrane region" description="Helical" evidence="1">
    <location>
        <begin position="729"/>
        <end position="748"/>
    </location>
</feature>
<dbReference type="Proteomes" id="UP000041882">
    <property type="component" value="Unassembled WGS sequence"/>
</dbReference>